<dbReference type="Proteomes" id="UP001597061">
    <property type="component" value="Unassembled WGS sequence"/>
</dbReference>
<keyword evidence="1" id="KW-0472">Membrane</keyword>
<dbReference type="Pfam" id="PF07715">
    <property type="entry name" value="Plug"/>
    <property type="match status" value="1"/>
</dbReference>
<dbReference type="SUPFAM" id="SSF56935">
    <property type="entry name" value="Porins"/>
    <property type="match status" value="1"/>
</dbReference>
<proteinExistence type="inferred from homology"/>
<dbReference type="EMBL" id="JBHTJI010000001">
    <property type="protein sequence ID" value="MFD0990489.1"/>
    <property type="molecule type" value="Genomic_DNA"/>
</dbReference>
<dbReference type="InterPro" id="IPR039426">
    <property type="entry name" value="TonB-dep_rcpt-like"/>
</dbReference>
<evidence type="ECO:0000259" key="2">
    <source>
        <dbReference type="Pfam" id="PF07715"/>
    </source>
</evidence>
<dbReference type="Gene3D" id="2.170.130.10">
    <property type="entry name" value="TonB-dependent receptor, plug domain"/>
    <property type="match status" value="1"/>
</dbReference>
<evidence type="ECO:0000313" key="3">
    <source>
        <dbReference type="EMBL" id="MFD0990489.1"/>
    </source>
</evidence>
<comment type="caution">
    <text evidence="3">The sequence shown here is derived from an EMBL/GenBank/DDBJ whole genome shotgun (WGS) entry which is preliminary data.</text>
</comment>
<dbReference type="PROSITE" id="PS52016">
    <property type="entry name" value="TONB_DEPENDENT_REC_3"/>
    <property type="match status" value="1"/>
</dbReference>
<comment type="similarity">
    <text evidence="1">Belongs to the TonB-dependent receptor family.</text>
</comment>
<organism evidence="3 4">
    <name type="scientific">Mariniflexile jejuense</name>
    <dbReference type="NCBI Taxonomy" id="1173582"/>
    <lineage>
        <taxon>Bacteria</taxon>
        <taxon>Pseudomonadati</taxon>
        <taxon>Bacteroidota</taxon>
        <taxon>Flavobacteriia</taxon>
        <taxon>Flavobacteriales</taxon>
        <taxon>Flavobacteriaceae</taxon>
        <taxon>Mariniflexile</taxon>
    </lineage>
</organism>
<keyword evidence="1" id="KW-0813">Transport</keyword>
<dbReference type="InterPro" id="IPR037066">
    <property type="entry name" value="Plug_dom_sf"/>
</dbReference>
<keyword evidence="1" id="KW-1134">Transmembrane beta strand</keyword>
<accession>A0ABW3JJD0</accession>
<keyword evidence="1" id="KW-0812">Transmembrane</keyword>
<evidence type="ECO:0000313" key="4">
    <source>
        <dbReference type="Proteomes" id="UP001597061"/>
    </source>
</evidence>
<reference evidence="4" key="1">
    <citation type="journal article" date="2019" name="Int. J. Syst. Evol. Microbiol.">
        <title>The Global Catalogue of Microorganisms (GCM) 10K type strain sequencing project: providing services to taxonomists for standard genome sequencing and annotation.</title>
        <authorList>
            <consortium name="The Broad Institute Genomics Platform"/>
            <consortium name="The Broad Institute Genome Sequencing Center for Infectious Disease"/>
            <person name="Wu L."/>
            <person name="Ma J."/>
        </authorList>
    </citation>
    <scope>NUCLEOTIDE SEQUENCE [LARGE SCALE GENOMIC DNA]</scope>
    <source>
        <strain evidence="4">CCUG 62414</strain>
    </source>
</reference>
<dbReference type="InterPro" id="IPR012910">
    <property type="entry name" value="Plug_dom"/>
</dbReference>
<dbReference type="RefSeq" id="WP_379926084.1">
    <property type="nucleotide sequence ID" value="NZ_JBHTJI010000001.1"/>
</dbReference>
<keyword evidence="4" id="KW-1185">Reference proteome</keyword>
<protein>
    <submittedName>
        <fullName evidence="3">TonB-dependent receptor plug domain-containing protein</fullName>
    </submittedName>
</protein>
<keyword evidence="1" id="KW-0998">Cell outer membrane</keyword>
<feature type="domain" description="TonB-dependent receptor plug" evidence="2">
    <location>
        <begin position="630"/>
        <end position="704"/>
    </location>
</feature>
<dbReference type="Gene3D" id="2.60.40.1930">
    <property type="match status" value="1"/>
</dbReference>
<name>A0ABW3JJD0_9FLAO</name>
<sequence length="812" mass="91330">MLNFLNRETKQLITCFLVCVISILSFHAQENKSIPRLEKVYIHTDRTTYTLGESLWYKVYSVYAYNHLLYSESNILYVELISPDSKIIARNKTRLFEGLGNGDFELVDSLGVKKAGTYQLRAYTNFSRNFGTDFVFKKDIEIIDVFNKSEAKLSKLDNPKPIANNLNEALENTFSVQFFPEGGSLVNDVESIVAFKAEDTNGKPIEVKGKVFESNGALVALFITKHNGMGKFPFKPLKGKNYYAEVSALNEAPIKVSFPSAQETGYLLSFKKISDKDVVTIKTNQETLSQKPNEALTLICTTRGITYFEGTQPLTQTAVSFQLNNSDFPEGITQVTLYDANAKPHSERLFFIEKEHDVQVDLTTDKKIYKPAEKVTVTVSSKTKNGDVTPASFSLSCTDTNGIKDEKDYSTTISSYFLMESDIRGKVYNPSYYFDISNTKRLEHLDLLLLTQGWRDFIWKTIPQPQDSIRYSVEKSFIIAGNVKQLLGNKPKANSNITLALMNKNGLNISNTVTNSNGGFKFDNLMFYGKTTMFLNSKNEKGKSNGEIIYYPVEKPPMKVDINKKALTFTDTTTNTIKENIYKKYVMYGVAPENVLDEVEIIAKKKNKTPSLYGMPDFSYVVGDETPVFNDIYQLIQYKIPGVMVDGDTIRFMRFNGAAHIIVDGFPLNDPSQLTFVLPDNVERIDAIKGPSAAIFGSEGANGVIAIYTKDPSANVQSKKVFHSIKETVEGFYNARVFYTPNLETTSFETDSKLAVRNTLYWNPYIFPNEKTGIFQTTYSNSDVQTKVKVSLEGITASGIPIVLKTDYVIEK</sequence>
<comment type="subcellular location">
    <subcellularLocation>
        <location evidence="1">Cell outer membrane</location>
        <topology evidence="1">Multi-pass membrane protein</topology>
    </subcellularLocation>
</comment>
<gene>
    <name evidence="3" type="ORF">ACFQ1R_10310</name>
</gene>
<keyword evidence="3" id="KW-0675">Receptor</keyword>
<evidence type="ECO:0000256" key="1">
    <source>
        <dbReference type="PROSITE-ProRule" id="PRU01360"/>
    </source>
</evidence>